<evidence type="ECO:0000313" key="7">
    <source>
        <dbReference type="Proteomes" id="UP001321580"/>
    </source>
</evidence>
<dbReference type="Pfam" id="PF02518">
    <property type="entry name" value="HATPase_c"/>
    <property type="match status" value="1"/>
</dbReference>
<evidence type="ECO:0000259" key="5">
    <source>
        <dbReference type="PROSITE" id="PS50109"/>
    </source>
</evidence>
<dbReference type="Gene3D" id="3.30.565.10">
    <property type="entry name" value="Histidine kinase-like ATPase, C-terminal domain"/>
    <property type="match status" value="1"/>
</dbReference>
<dbReference type="InterPro" id="IPR003594">
    <property type="entry name" value="HATPase_dom"/>
</dbReference>
<feature type="region of interest" description="Disordered" evidence="4">
    <location>
        <begin position="68"/>
        <end position="87"/>
    </location>
</feature>
<evidence type="ECO:0000313" key="6">
    <source>
        <dbReference type="EMBL" id="MDI9238646.1"/>
    </source>
</evidence>
<protein>
    <recommendedName>
        <fullName evidence="2">histidine kinase</fullName>
        <ecNumber evidence="2">2.7.13.3</ecNumber>
    </recommendedName>
</protein>
<dbReference type="CDD" id="cd00082">
    <property type="entry name" value="HisKA"/>
    <property type="match status" value="1"/>
</dbReference>
<dbReference type="SMART" id="SM00388">
    <property type="entry name" value="HisKA"/>
    <property type="match status" value="1"/>
</dbReference>
<dbReference type="CDD" id="cd00075">
    <property type="entry name" value="HATPase"/>
    <property type="match status" value="1"/>
</dbReference>
<evidence type="ECO:0000256" key="4">
    <source>
        <dbReference type="SAM" id="MobiDB-lite"/>
    </source>
</evidence>
<dbReference type="EC" id="2.7.13.3" evidence="2"/>
<dbReference type="Gene3D" id="1.10.287.130">
    <property type="match status" value="1"/>
</dbReference>
<proteinExistence type="predicted"/>
<reference evidence="6 7" key="1">
    <citation type="submission" date="2023-05" db="EMBL/GenBank/DDBJ databases">
        <title>Lysobacter sp. strain LF1 Genome sequencing and assembly.</title>
        <authorList>
            <person name="Jung Y."/>
        </authorList>
    </citation>
    <scope>NUCLEOTIDE SEQUENCE [LARGE SCALE GENOMIC DNA]</scope>
    <source>
        <strain evidence="6 7">LF1</strain>
    </source>
</reference>
<dbReference type="InterPro" id="IPR005467">
    <property type="entry name" value="His_kinase_dom"/>
</dbReference>
<dbReference type="PANTHER" id="PTHR43547">
    <property type="entry name" value="TWO-COMPONENT HISTIDINE KINASE"/>
    <property type="match status" value="1"/>
</dbReference>
<keyword evidence="6" id="KW-0808">Transferase</keyword>
<evidence type="ECO:0000256" key="3">
    <source>
        <dbReference type="ARBA" id="ARBA00022553"/>
    </source>
</evidence>
<dbReference type="InterPro" id="IPR036890">
    <property type="entry name" value="HATPase_C_sf"/>
</dbReference>
<accession>A0ABT6XER7</accession>
<dbReference type="PROSITE" id="PS50109">
    <property type="entry name" value="HIS_KIN"/>
    <property type="match status" value="1"/>
</dbReference>
<keyword evidence="3" id="KW-0597">Phosphoprotein</keyword>
<dbReference type="Pfam" id="PF00512">
    <property type="entry name" value="HisKA"/>
    <property type="match status" value="1"/>
</dbReference>
<dbReference type="InterPro" id="IPR036097">
    <property type="entry name" value="HisK_dim/P_sf"/>
</dbReference>
<name>A0ABT6XER7_9GAMM</name>
<evidence type="ECO:0000256" key="2">
    <source>
        <dbReference type="ARBA" id="ARBA00012438"/>
    </source>
</evidence>
<feature type="compositionally biased region" description="Polar residues" evidence="4">
    <location>
        <begin position="68"/>
        <end position="80"/>
    </location>
</feature>
<dbReference type="SMART" id="SM00387">
    <property type="entry name" value="HATPase_c"/>
    <property type="match status" value="1"/>
</dbReference>
<dbReference type="PANTHER" id="PTHR43547:SF2">
    <property type="entry name" value="HYBRID SIGNAL TRANSDUCTION HISTIDINE KINASE C"/>
    <property type="match status" value="1"/>
</dbReference>
<evidence type="ECO:0000256" key="1">
    <source>
        <dbReference type="ARBA" id="ARBA00000085"/>
    </source>
</evidence>
<keyword evidence="7" id="KW-1185">Reference proteome</keyword>
<keyword evidence="6" id="KW-0418">Kinase</keyword>
<comment type="catalytic activity">
    <reaction evidence="1">
        <text>ATP + protein L-histidine = ADP + protein N-phospho-L-histidine.</text>
        <dbReference type="EC" id="2.7.13.3"/>
    </reaction>
</comment>
<organism evidence="6 7">
    <name type="scientific">Lysobacter stagni</name>
    <dbReference type="NCBI Taxonomy" id="3045172"/>
    <lineage>
        <taxon>Bacteria</taxon>
        <taxon>Pseudomonadati</taxon>
        <taxon>Pseudomonadota</taxon>
        <taxon>Gammaproteobacteria</taxon>
        <taxon>Lysobacterales</taxon>
        <taxon>Lysobacteraceae</taxon>
        <taxon>Lysobacter</taxon>
    </lineage>
</organism>
<dbReference type="InterPro" id="IPR003661">
    <property type="entry name" value="HisK_dim/P_dom"/>
</dbReference>
<dbReference type="SUPFAM" id="SSF47384">
    <property type="entry name" value="Homodimeric domain of signal transducing histidine kinase"/>
    <property type="match status" value="1"/>
</dbReference>
<dbReference type="RefSeq" id="WP_283212098.1">
    <property type="nucleotide sequence ID" value="NZ_JASGBI010000001.1"/>
</dbReference>
<dbReference type="SUPFAM" id="SSF55874">
    <property type="entry name" value="ATPase domain of HSP90 chaperone/DNA topoisomerase II/histidine kinase"/>
    <property type="match status" value="1"/>
</dbReference>
<dbReference type="Proteomes" id="UP001321580">
    <property type="component" value="Unassembled WGS sequence"/>
</dbReference>
<dbReference type="EMBL" id="JASGBI010000001">
    <property type="protein sequence ID" value="MDI9238646.1"/>
    <property type="molecule type" value="Genomic_DNA"/>
</dbReference>
<dbReference type="InterPro" id="IPR004358">
    <property type="entry name" value="Sig_transdc_His_kin-like_C"/>
</dbReference>
<dbReference type="PRINTS" id="PR00344">
    <property type="entry name" value="BCTRLSENSOR"/>
</dbReference>
<sequence length="383" mass="41455">MAKVGQGEPMQQRLADFIEANRRTIVDHSSLVAASFLSGANRSSADHLREHLSQMLDAVVKDLRTVQSRESTVERSQTPVTAPHTPDTAAGVYARLRAQSGITLEQVVAELRALRASVSMLWKDATLPDSRALDDLTRFNAAMDQILAESIANFSAEIEGWRDVFLGTLAHDLRGPLSVNVLTAEVLSRIIADRPEKLLVERLQRSAARMKALLDSLLDYSKASLGGGIRISPAHVDLDPGLRDEVDLLRALFQEHEISYESAGRTNGLFDVSRIREALANLVINAAKHGAAGGPIRITLYGDEEGARLVVKNIGPSLPGHMMSALFMPFGQLRDTADDRPEADSLGLGLFIVKQIALAHGGSVAATSLNGCTAFTITLPWRS</sequence>
<feature type="domain" description="Histidine kinase" evidence="5">
    <location>
        <begin position="168"/>
        <end position="383"/>
    </location>
</feature>
<dbReference type="GO" id="GO:0016301">
    <property type="term" value="F:kinase activity"/>
    <property type="evidence" value="ECO:0007669"/>
    <property type="project" value="UniProtKB-KW"/>
</dbReference>
<gene>
    <name evidence="6" type="ORF">QLQ15_06915</name>
</gene>
<comment type="caution">
    <text evidence="6">The sequence shown here is derived from an EMBL/GenBank/DDBJ whole genome shotgun (WGS) entry which is preliminary data.</text>
</comment>